<feature type="signal peptide" evidence="1">
    <location>
        <begin position="1"/>
        <end position="23"/>
    </location>
</feature>
<organism evidence="2 3">
    <name type="scientific">Maricaulis maris (strain MCS10)</name>
    <name type="common">Caulobacter maris</name>
    <dbReference type="NCBI Taxonomy" id="394221"/>
    <lineage>
        <taxon>Bacteria</taxon>
        <taxon>Pseudomonadati</taxon>
        <taxon>Pseudomonadota</taxon>
        <taxon>Alphaproteobacteria</taxon>
        <taxon>Maricaulales</taxon>
        <taxon>Maricaulaceae</taxon>
        <taxon>Maricaulis</taxon>
    </lineage>
</organism>
<keyword evidence="3" id="KW-1185">Reference proteome</keyword>
<name>Q0AMC9_MARMM</name>
<reference evidence="2 3" key="1">
    <citation type="submission" date="2006-08" db="EMBL/GenBank/DDBJ databases">
        <title>Complete sequence of Maricaulis maris MCS10.</title>
        <authorList>
            <consortium name="US DOE Joint Genome Institute"/>
            <person name="Copeland A."/>
            <person name="Lucas S."/>
            <person name="Lapidus A."/>
            <person name="Barry K."/>
            <person name="Detter J.C."/>
            <person name="Glavina del Rio T."/>
            <person name="Hammon N."/>
            <person name="Israni S."/>
            <person name="Dalin E."/>
            <person name="Tice H."/>
            <person name="Pitluck S."/>
            <person name="Saunders E."/>
            <person name="Brettin T."/>
            <person name="Bruce D."/>
            <person name="Han C."/>
            <person name="Tapia R."/>
            <person name="Gilna P."/>
            <person name="Schmutz J."/>
            <person name="Larimer F."/>
            <person name="Land M."/>
            <person name="Hauser L."/>
            <person name="Kyrpides N."/>
            <person name="Mikhailova N."/>
            <person name="Viollier P."/>
            <person name="Stephens C."/>
            <person name="Richardson P."/>
        </authorList>
    </citation>
    <scope>NUCLEOTIDE SEQUENCE [LARGE SCALE GENOMIC DNA]</scope>
    <source>
        <strain evidence="2 3">MCS10</strain>
    </source>
</reference>
<protein>
    <submittedName>
        <fullName evidence="2">Uncharacterized protein</fullName>
    </submittedName>
</protein>
<gene>
    <name evidence="2" type="ordered locus">Mmar10_2272</name>
</gene>
<accession>Q0AMC9</accession>
<keyword evidence="1" id="KW-0732">Signal</keyword>
<dbReference type="AlphaFoldDB" id="Q0AMC9"/>
<dbReference type="Proteomes" id="UP000001964">
    <property type="component" value="Chromosome"/>
</dbReference>
<dbReference type="EMBL" id="CP000449">
    <property type="protein sequence ID" value="ABI66564.1"/>
    <property type="molecule type" value="Genomic_DNA"/>
</dbReference>
<dbReference type="KEGG" id="mmr:Mmar10_2272"/>
<evidence type="ECO:0000313" key="3">
    <source>
        <dbReference type="Proteomes" id="UP000001964"/>
    </source>
</evidence>
<proteinExistence type="predicted"/>
<dbReference type="eggNOG" id="ENOG5031SZR">
    <property type="taxonomic scope" value="Bacteria"/>
</dbReference>
<sequence length="547" mass="58007" precursor="true">MSSWKMISRASLLAALLGGAASAQNPIEVERLDALDPLEVSLTTRGLDERQWAGTGRDMAEAVLMRLPGTGDGGYASEALGETARLILLSGGQPPAGGRGDARLAELRVDRLLAAGGAYDAFDLLERTPNVNRRPELARWHAELGFATGESERACQTANALIENRDAPDWLRRRAFCLALEGQGAAAELTAELARAHSEDDDFDARLFAYTLATPVADTVGPADSGLDLAMARALLDQEADMPPIADTAPAWLIALGHRPPYETPYITDAAAALEAALELTGRERHHALEDVLAHGEDREVAALALGHLLADTSSAARFIHVARHHGSEVETLPVNEATLAHGYDIALASMIVGDLRAAARWRNALLDGPPRRPTPSNLAGQPIVEMADGRLAYADGTPVEAVQPEWVPPSPQRMVTLDLSLAIARDALSGGNFDAVFAAWLESQGEAALGEQLALAELGAGQPNTSRMAVLGRETVAAAPEWPVMEMAMRSGARAETALLAVSLLNRPETSADPVVFSRSIAALDAAGLRDNALALVLERVITRSR</sequence>
<feature type="chain" id="PRO_5004168201" evidence="1">
    <location>
        <begin position="24"/>
        <end position="547"/>
    </location>
</feature>
<evidence type="ECO:0000256" key="1">
    <source>
        <dbReference type="SAM" id="SignalP"/>
    </source>
</evidence>
<dbReference type="HOGENOM" id="CLU_494192_0_0_5"/>
<evidence type="ECO:0000313" key="2">
    <source>
        <dbReference type="EMBL" id="ABI66564.1"/>
    </source>
</evidence>
<dbReference type="STRING" id="394221.Mmar10_2272"/>